<feature type="region of interest" description="Disordered" evidence="1">
    <location>
        <begin position="1"/>
        <end position="35"/>
    </location>
</feature>
<proteinExistence type="predicted"/>
<organism evidence="2 3">
    <name type="scientific">Phytophthora infestans</name>
    <name type="common">Potato late blight agent</name>
    <name type="synonym">Botrytis infestans</name>
    <dbReference type="NCBI Taxonomy" id="4787"/>
    <lineage>
        <taxon>Eukaryota</taxon>
        <taxon>Sar</taxon>
        <taxon>Stramenopiles</taxon>
        <taxon>Oomycota</taxon>
        <taxon>Peronosporomycetes</taxon>
        <taxon>Peronosporales</taxon>
        <taxon>Peronosporaceae</taxon>
        <taxon>Phytophthora</taxon>
    </lineage>
</organism>
<evidence type="ECO:0000313" key="2">
    <source>
        <dbReference type="EMBL" id="KAF4131368.1"/>
    </source>
</evidence>
<feature type="compositionally biased region" description="Acidic residues" evidence="1">
    <location>
        <begin position="98"/>
        <end position="113"/>
    </location>
</feature>
<name>A0A8S9TZM3_PHYIN</name>
<comment type="caution">
    <text evidence="2">The sequence shown here is derived from an EMBL/GenBank/DDBJ whole genome shotgun (WGS) entry which is preliminary data.</text>
</comment>
<feature type="compositionally biased region" description="Basic residues" evidence="1">
    <location>
        <begin position="1"/>
        <end position="10"/>
    </location>
</feature>
<dbReference type="AlphaFoldDB" id="A0A8S9TZM3"/>
<accession>A0A8S9TZM3</accession>
<evidence type="ECO:0000313" key="3">
    <source>
        <dbReference type="Proteomes" id="UP000704712"/>
    </source>
</evidence>
<feature type="region of interest" description="Disordered" evidence="1">
    <location>
        <begin position="77"/>
        <end position="171"/>
    </location>
</feature>
<evidence type="ECO:0000256" key="1">
    <source>
        <dbReference type="SAM" id="MobiDB-lite"/>
    </source>
</evidence>
<dbReference type="EMBL" id="JAACNO010002740">
    <property type="protein sequence ID" value="KAF4131368.1"/>
    <property type="molecule type" value="Genomic_DNA"/>
</dbReference>
<sequence>MKRTSMRKMSMRTSRWARPNGEEEGGGKAQRDTLPGWKLMRYADCGTGAPPPLVVALTPRPTNKIPTGNDVSLAAKTVVRTEKKTPSAKKVKPKDDDYVPDDDEEDEHDEDEWEYKPMGPSKTAKRKAEAKPNATAKPTIKSRKPSAAQIARVKAREARKAATGQRCVAGK</sequence>
<reference evidence="2" key="1">
    <citation type="submission" date="2020-03" db="EMBL/GenBank/DDBJ databases">
        <title>Hybrid Assembly of Korean Phytophthora infestans isolates.</title>
        <authorList>
            <person name="Prokchorchik M."/>
            <person name="Lee Y."/>
            <person name="Seo J."/>
            <person name="Cho J.-H."/>
            <person name="Park Y.-E."/>
            <person name="Jang D.-C."/>
            <person name="Im J.-S."/>
            <person name="Choi J.-G."/>
            <person name="Park H.-J."/>
            <person name="Lee G.-B."/>
            <person name="Lee Y.-G."/>
            <person name="Hong S.-Y."/>
            <person name="Cho K."/>
            <person name="Sohn K.H."/>
        </authorList>
    </citation>
    <scope>NUCLEOTIDE SEQUENCE</scope>
    <source>
        <strain evidence="2">KR_2_A2</strain>
    </source>
</reference>
<protein>
    <submittedName>
        <fullName evidence="2">Uncharacterized protein</fullName>
    </submittedName>
</protein>
<gene>
    <name evidence="2" type="ORF">GN958_ATG19478</name>
</gene>
<dbReference type="Proteomes" id="UP000704712">
    <property type="component" value="Unassembled WGS sequence"/>
</dbReference>